<evidence type="ECO:0000256" key="5">
    <source>
        <dbReference type="ARBA" id="ARBA00023157"/>
    </source>
</evidence>
<evidence type="ECO:0000256" key="3">
    <source>
        <dbReference type="ARBA" id="ARBA00022989"/>
    </source>
</evidence>
<evidence type="ECO:0000256" key="6">
    <source>
        <dbReference type="SAM" id="MobiDB-lite"/>
    </source>
</evidence>
<keyword evidence="5" id="KW-1015">Disulfide bond</keyword>
<keyword evidence="8" id="KW-0732">Signal</keyword>
<dbReference type="SUPFAM" id="SSF48726">
    <property type="entry name" value="Immunoglobulin"/>
    <property type="match status" value="3"/>
</dbReference>
<dbReference type="PROSITE" id="PS50835">
    <property type="entry name" value="IG_LIKE"/>
    <property type="match status" value="3"/>
</dbReference>
<dbReference type="RefSeq" id="XP_072836354.1">
    <property type="nucleotide sequence ID" value="XM_072980253.1"/>
</dbReference>
<dbReference type="InterPro" id="IPR013162">
    <property type="entry name" value="CD80_C2-set"/>
</dbReference>
<proteinExistence type="predicted"/>
<evidence type="ECO:0000256" key="2">
    <source>
        <dbReference type="ARBA" id="ARBA00022692"/>
    </source>
</evidence>
<sequence>MGKPGSSCASACLFFCCLLSVLLAQRVKVLHEVTGYMGKEVVLPCNFATTTPDIKVSQVTWVKEAGGRKQNVAVYHPEHGPSYPMKGNQSRIQFRTPSLEDATLIIKPLLLMDEGTYTCEFATYPLGNEDGVTSLTILASPTNTAEAKEVKIGNTEQPVAVCTSAHGKPPARITWQSALNGNASLSQVTNADGTVTVASQYSLVPTKEADGQCITCIVQHETLTQPESIPVTLSILYPPVVSIEGYDNNWYLSRSEATLTCSARGNPAPSQFLWSTPSGPLPSSVEVQGDRLVVRNVDTSVNTTFICQATNRVGQVSAEQAVFVRDKPNLEGAGTTGGIIGGLIAAIVAVAVVVTGILICHQQQKNRMDREEDDLEGPPAYKPPPPCHLSGETEPVPKPTVAESLPLKAPYLQPNVSENSFGGAVNPRTEEAPRYHELPTLEEREGTAEAGPSLEDEYLDQINPIYDGLAFPAEEEEVALTPLPTDKAFVMSRAMYV</sequence>
<feature type="domain" description="Ig-like" evidence="9">
    <location>
        <begin position="38"/>
        <end position="138"/>
    </location>
</feature>
<feature type="transmembrane region" description="Helical" evidence="7">
    <location>
        <begin position="339"/>
        <end position="360"/>
    </location>
</feature>
<dbReference type="GeneID" id="110089453"/>
<feature type="domain" description="Ig-like" evidence="9">
    <location>
        <begin position="238"/>
        <end position="323"/>
    </location>
</feature>
<feature type="region of interest" description="Disordered" evidence="6">
    <location>
        <begin position="363"/>
        <end position="400"/>
    </location>
</feature>
<comment type="subcellular location">
    <subcellularLocation>
        <location evidence="1">Membrane</location>
        <topology evidence="1">Single-pass membrane protein</topology>
    </subcellularLocation>
</comment>
<organism evidence="10 11">
    <name type="scientific">Pogona vitticeps</name>
    <name type="common">central bearded dragon</name>
    <dbReference type="NCBI Taxonomy" id="103695"/>
    <lineage>
        <taxon>Eukaryota</taxon>
        <taxon>Metazoa</taxon>
        <taxon>Chordata</taxon>
        <taxon>Craniata</taxon>
        <taxon>Vertebrata</taxon>
        <taxon>Euteleostomi</taxon>
        <taxon>Lepidosauria</taxon>
        <taxon>Squamata</taxon>
        <taxon>Bifurcata</taxon>
        <taxon>Unidentata</taxon>
        <taxon>Episquamata</taxon>
        <taxon>Toxicofera</taxon>
        <taxon>Iguania</taxon>
        <taxon>Acrodonta</taxon>
        <taxon>Agamidae</taxon>
        <taxon>Amphibolurinae</taxon>
        <taxon>Pogona</taxon>
    </lineage>
</organism>
<evidence type="ECO:0000256" key="7">
    <source>
        <dbReference type="SAM" id="Phobius"/>
    </source>
</evidence>
<dbReference type="InterPro" id="IPR052659">
    <property type="entry name" value="Nectin/PVR"/>
</dbReference>
<feature type="domain" description="Ig-like" evidence="9">
    <location>
        <begin position="141"/>
        <end position="232"/>
    </location>
</feature>
<dbReference type="InterPro" id="IPR036179">
    <property type="entry name" value="Ig-like_dom_sf"/>
</dbReference>
<protein>
    <submittedName>
        <fullName evidence="11">Nectin-2 isoform X1</fullName>
    </submittedName>
</protein>
<keyword evidence="4 7" id="KW-0472">Membrane</keyword>
<dbReference type="Pfam" id="PF08205">
    <property type="entry name" value="C2-set_2"/>
    <property type="match status" value="1"/>
</dbReference>
<evidence type="ECO:0000313" key="10">
    <source>
        <dbReference type="Proteomes" id="UP001652642"/>
    </source>
</evidence>
<feature type="compositionally biased region" description="Basic and acidic residues" evidence="6">
    <location>
        <begin position="428"/>
        <end position="447"/>
    </location>
</feature>
<evidence type="ECO:0000256" key="1">
    <source>
        <dbReference type="ARBA" id="ARBA00004167"/>
    </source>
</evidence>
<dbReference type="InterPro" id="IPR013783">
    <property type="entry name" value="Ig-like_fold"/>
</dbReference>
<feature type="region of interest" description="Disordered" evidence="6">
    <location>
        <begin position="418"/>
        <end position="450"/>
    </location>
</feature>
<keyword evidence="10" id="KW-1185">Reference proteome</keyword>
<evidence type="ECO:0000256" key="4">
    <source>
        <dbReference type="ARBA" id="ARBA00023136"/>
    </source>
</evidence>
<dbReference type="PANTHER" id="PTHR47387">
    <property type="entry name" value="NECTIN-2"/>
    <property type="match status" value="1"/>
</dbReference>
<gene>
    <name evidence="11" type="primary">NECTIN2</name>
</gene>
<dbReference type="Pfam" id="PF13927">
    <property type="entry name" value="Ig_3"/>
    <property type="match status" value="1"/>
</dbReference>
<accession>A0ABM5ET72</accession>
<dbReference type="InterPro" id="IPR003599">
    <property type="entry name" value="Ig_sub"/>
</dbReference>
<reference evidence="11" key="1">
    <citation type="submission" date="2025-08" db="UniProtKB">
        <authorList>
            <consortium name="RefSeq"/>
        </authorList>
    </citation>
    <scope>IDENTIFICATION</scope>
</reference>
<feature type="chain" id="PRO_5046803944" evidence="8">
    <location>
        <begin position="25"/>
        <end position="497"/>
    </location>
</feature>
<dbReference type="InterPro" id="IPR013106">
    <property type="entry name" value="Ig_V-set"/>
</dbReference>
<dbReference type="PANTHER" id="PTHR47387:SF1">
    <property type="entry name" value="NECTIN-2"/>
    <property type="match status" value="1"/>
</dbReference>
<dbReference type="Pfam" id="PF07686">
    <property type="entry name" value="V-set"/>
    <property type="match status" value="1"/>
</dbReference>
<dbReference type="SMART" id="SM00406">
    <property type="entry name" value="IGv"/>
    <property type="match status" value="1"/>
</dbReference>
<evidence type="ECO:0000259" key="9">
    <source>
        <dbReference type="PROSITE" id="PS50835"/>
    </source>
</evidence>
<dbReference type="Proteomes" id="UP001652642">
    <property type="component" value="Chromosome 9"/>
</dbReference>
<name>A0ABM5ET72_9SAUR</name>
<dbReference type="SMART" id="SM00409">
    <property type="entry name" value="IG"/>
    <property type="match status" value="2"/>
</dbReference>
<evidence type="ECO:0000256" key="8">
    <source>
        <dbReference type="SAM" id="SignalP"/>
    </source>
</evidence>
<keyword evidence="3 7" id="KW-1133">Transmembrane helix</keyword>
<dbReference type="InterPro" id="IPR007110">
    <property type="entry name" value="Ig-like_dom"/>
</dbReference>
<feature type="signal peptide" evidence="8">
    <location>
        <begin position="1"/>
        <end position="24"/>
    </location>
</feature>
<evidence type="ECO:0000313" key="11">
    <source>
        <dbReference type="RefSeq" id="XP_072836354.1"/>
    </source>
</evidence>
<dbReference type="Gene3D" id="2.60.40.10">
    <property type="entry name" value="Immunoglobulins"/>
    <property type="match status" value="3"/>
</dbReference>
<keyword evidence="2 7" id="KW-0812">Transmembrane</keyword>